<evidence type="ECO:0000256" key="4">
    <source>
        <dbReference type="ARBA" id="ARBA00022989"/>
    </source>
</evidence>
<feature type="compositionally biased region" description="Basic residues" evidence="6">
    <location>
        <begin position="1"/>
        <end position="12"/>
    </location>
</feature>
<dbReference type="AlphaFoldDB" id="A0A4Q2JJL0"/>
<dbReference type="OrthoDB" id="9784202at2"/>
<dbReference type="GO" id="GO:0042970">
    <property type="term" value="F:homoserine transmembrane transporter activity"/>
    <property type="evidence" value="ECO:0007669"/>
    <property type="project" value="TreeGrafter"/>
</dbReference>
<keyword evidence="9" id="KW-1185">Reference proteome</keyword>
<keyword evidence="5 7" id="KW-0472">Membrane</keyword>
<feature type="compositionally biased region" description="Polar residues" evidence="6">
    <location>
        <begin position="44"/>
        <end position="59"/>
    </location>
</feature>
<organism evidence="8 9">
    <name type="scientific">Agromyces fucosus</name>
    <dbReference type="NCBI Taxonomy" id="41985"/>
    <lineage>
        <taxon>Bacteria</taxon>
        <taxon>Bacillati</taxon>
        <taxon>Actinomycetota</taxon>
        <taxon>Actinomycetes</taxon>
        <taxon>Micrococcales</taxon>
        <taxon>Microbacteriaceae</taxon>
        <taxon>Agromyces</taxon>
    </lineage>
</organism>
<dbReference type="GO" id="GO:0005886">
    <property type="term" value="C:plasma membrane"/>
    <property type="evidence" value="ECO:0007669"/>
    <property type="project" value="UniProtKB-SubCell"/>
</dbReference>
<evidence type="ECO:0000313" key="9">
    <source>
        <dbReference type="Proteomes" id="UP000292935"/>
    </source>
</evidence>
<keyword evidence="2" id="KW-1003">Cell membrane</keyword>
<reference evidence="8 9" key="1">
    <citation type="submission" date="2019-01" db="EMBL/GenBank/DDBJ databases">
        <authorList>
            <person name="Li J."/>
        </authorList>
    </citation>
    <scope>NUCLEOTIDE SEQUENCE [LARGE SCALE GENOMIC DNA]</scope>
    <source>
        <strain evidence="8 9">CCUG 35506</strain>
    </source>
</reference>
<feature type="transmembrane region" description="Helical" evidence="7">
    <location>
        <begin position="73"/>
        <end position="96"/>
    </location>
</feature>
<dbReference type="PANTHER" id="PTHR30086">
    <property type="entry name" value="ARGININE EXPORTER PROTEIN ARGO"/>
    <property type="match status" value="1"/>
</dbReference>
<evidence type="ECO:0000256" key="1">
    <source>
        <dbReference type="ARBA" id="ARBA00004651"/>
    </source>
</evidence>
<keyword evidence="3 7" id="KW-0812">Transmembrane</keyword>
<feature type="transmembrane region" description="Helical" evidence="7">
    <location>
        <begin position="116"/>
        <end position="143"/>
    </location>
</feature>
<dbReference type="Proteomes" id="UP000292935">
    <property type="component" value="Unassembled WGS sequence"/>
</dbReference>
<evidence type="ECO:0000313" key="8">
    <source>
        <dbReference type="EMBL" id="RXZ46746.1"/>
    </source>
</evidence>
<evidence type="ECO:0008006" key="10">
    <source>
        <dbReference type="Google" id="ProtNLM"/>
    </source>
</evidence>
<dbReference type="PANTHER" id="PTHR30086:SF14">
    <property type="entry name" value="HOMOSERINE_HOMOSERINE LACTONE EFFLUX PROTEIN"/>
    <property type="match status" value="1"/>
</dbReference>
<protein>
    <recommendedName>
        <fullName evidence="10">Lysine transporter LysE</fullName>
    </recommendedName>
</protein>
<keyword evidence="4 7" id="KW-1133">Transmembrane helix</keyword>
<dbReference type="InterPro" id="IPR001123">
    <property type="entry name" value="LeuE-type"/>
</dbReference>
<proteinExistence type="predicted"/>
<feature type="transmembrane region" description="Helical" evidence="7">
    <location>
        <begin position="291"/>
        <end position="310"/>
    </location>
</feature>
<gene>
    <name evidence="8" type="ORF">ESP57_17965</name>
</gene>
<feature type="region of interest" description="Disordered" evidence="6">
    <location>
        <begin position="30"/>
        <end position="59"/>
    </location>
</feature>
<evidence type="ECO:0000256" key="7">
    <source>
        <dbReference type="SAM" id="Phobius"/>
    </source>
</evidence>
<evidence type="ECO:0000256" key="5">
    <source>
        <dbReference type="ARBA" id="ARBA00023136"/>
    </source>
</evidence>
<name>A0A4Q2JJL0_9MICO</name>
<comment type="subcellular location">
    <subcellularLocation>
        <location evidence="1">Cell membrane</location>
        <topology evidence="1">Multi-pass membrane protein</topology>
    </subcellularLocation>
</comment>
<feature type="transmembrane region" description="Helical" evidence="7">
    <location>
        <begin position="222"/>
        <end position="243"/>
    </location>
</feature>
<feature type="region of interest" description="Disordered" evidence="6">
    <location>
        <begin position="175"/>
        <end position="210"/>
    </location>
</feature>
<evidence type="ECO:0000256" key="3">
    <source>
        <dbReference type="ARBA" id="ARBA00022692"/>
    </source>
</evidence>
<feature type="transmembrane region" description="Helical" evidence="7">
    <location>
        <begin position="255"/>
        <end position="279"/>
    </location>
</feature>
<evidence type="ECO:0000256" key="6">
    <source>
        <dbReference type="SAM" id="MobiDB-lite"/>
    </source>
</evidence>
<comment type="caution">
    <text evidence="8">The sequence shown here is derived from an EMBL/GenBank/DDBJ whole genome shotgun (WGS) entry which is preliminary data.</text>
</comment>
<sequence length="311" mass="33769">MRRRAAAHRSERRKFISDSWKSRARAAWEARATRRNSDDGLPSADQTSRRSSWQSTGDGHSTRAARLRWALHAYAGAVQLSLWATLLAACFVISFTPGAGAINTMGNSLNVGFRRSIWGILGQQAALIVHILIVAAGLGVLVAGSPIAFEVIRYAGAAYLVYLGIRQLLAKPQPPAAADDGRAEDGEGDADGVDTNEGEPDDARQAPAGSAESRWSMFRRGLWVNLLNPKAIVFFLAFLPQFIRPELPLLPQYLIVGLTVVVVDVIVMWGFFAVAAHGLRRFTRSVRGQRVLNSVFGSLFIGVGVLLAVVH</sequence>
<feature type="region of interest" description="Disordered" evidence="6">
    <location>
        <begin position="1"/>
        <end position="20"/>
    </location>
</feature>
<accession>A0A4Q2JJL0</accession>
<dbReference type="Pfam" id="PF01810">
    <property type="entry name" value="LysE"/>
    <property type="match status" value="1"/>
</dbReference>
<feature type="compositionally biased region" description="Acidic residues" evidence="6">
    <location>
        <begin position="186"/>
        <end position="200"/>
    </location>
</feature>
<dbReference type="EMBL" id="SDPO01000004">
    <property type="protein sequence ID" value="RXZ46746.1"/>
    <property type="molecule type" value="Genomic_DNA"/>
</dbReference>
<evidence type="ECO:0000256" key="2">
    <source>
        <dbReference type="ARBA" id="ARBA00022475"/>
    </source>
</evidence>